<evidence type="ECO:0000313" key="1">
    <source>
        <dbReference type="EMBL" id="MBO8424581.1"/>
    </source>
</evidence>
<gene>
    <name evidence="1" type="ORF">IAB16_06135</name>
</gene>
<proteinExistence type="predicted"/>
<accession>A0A940DHM4</accession>
<dbReference type="EMBL" id="JADINF010000156">
    <property type="protein sequence ID" value="MBO8424581.1"/>
    <property type="molecule type" value="Genomic_DNA"/>
</dbReference>
<name>A0A940DHM4_9FIRM</name>
<organism evidence="1 2">
    <name type="scientific">Candidatus Stercoripulliclostridium pullicola</name>
    <dbReference type="NCBI Taxonomy" id="2840953"/>
    <lineage>
        <taxon>Bacteria</taxon>
        <taxon>Bacillati</taxon>
        <taxon>Bacillota</taxon>
        <taxon>Clostridia</taxon>
        <taxon>Eubacteriales</taxon>
        <taxon>Candidatus Stercoripulliclostridium</taxon>
    </lineage>
</organism>
<reference evidence="1" key="2">
    <citation type="journal article" date="2021" name="PeerJ">
        <title>Extensive microbial diversity within the chicken gut microbiome revealed by metagenomics and culture.</title>
        <authorList>
            <person name="Gilroy R."/>
            <person name="Ravi A."/>
            <person name="Getino M."/>
            <person name="Pursley I."/>
            <person name="Horton D.L."/>
            <person name="Alikhan N.F."/>
            <person name="Baker D."/>
            <person name="Gharbi K."/>
            <person name="Hall N."/>
            <person name="Watson M."/>
            <person name="Adriaenssens E.M."/>
            <person name="Foster-Nyarko E."/>
            <person name="Jarju S."/>
            <person name="Secka A."/>
            <person name="Antonio M."/>
            <person name="Oren A."/>
            <person name="Chaudhuri R.R."/>
            <person name="La Ragione R."/>
            <person name="Hildebrand F."/>
            <person name="Pallen M.J."/>
        </authorList>
    </citation>
    <scope>NUCLEOTIDE SEQUENCE</scope>
    <source>
        <strain evidence="1">517</strain>
    </source>
</reference>
<dbReference type="AlphaFoldDB" id="A0A940DHM4"/>
<sequence>VKGRTKLLFDVTERARKIYFSDGELEIDLTALRDPLAESITTATPFKKRNRFFYTNKINCMPTRGTVKYRGEILKEFSDGDTFTVLDWGRGVWPYSNYWYWANGSTRLKDGKLFGFELTWGIGDESHATETMLFYDGKAHKIGAVDVETPPDGRWTEPWHFISEDGRLDLTMVPFYDNFNPFNLGVVKFTCHQVHGLWSGRVVLDDGKIIEVCDMYAFAEKMYNRW</sequence>
<dbReference type="PANTHER" id="PTHR35868">
    <property type="entry name" value="DUF2804 DOMAIN-CONTAINING PROTEIN-RELATED"/>
    <property type="match status" value="1"/>
</dbReference>
<reference evidence="1" key="1">
    <citation type="submission" date="2020-10" db="EMBL/GenBank/DDBJ databases">
        <authorList>
            <person name="Gilroy R."/>
        </authorList>
    </citation>
    <scope>NUCLEOTIDE SEQUENCE</scope>
    <source>
        <strain evidence="1">517</strain>
    </source>
</reference>
<comment type="caution">
    <text evidence="1">The sequence shown here is derived from an EMBL/GenBank/DDBJ whole genome shotgun (WGS) entry which is preliminary data.</text>
</comment>
<evidence type="ECO:0000313" key="2">
    <source>
        <dbReference type="Proteomes" id="UP000727857"/>
    </source>
</evidence>
<protein>
    <submittedName>
        <fullName evidence="1">DUF2804 domain-containing protein</fullName>
    </submittedName>
</protein>
<dbReference type="PANTHER" id="PTHR35868:SF3">
    <property type="entry name" value="DUF2804 DOMAIN-CONTAINING PROTEIN"/>
    <property type="match status" value="1"/>
</dbReference>
<feature type="non-terminal residue" evidence="1">
    <location>
        <position position="1"/>
    </location>
</feature>
<dbReference type="Proteomes" id="UP000727857">
    <property type="component" value="Unassembled WGS sequence"/>
</dbReference>
<dbReference type="Pfam" id="PF10974">
    <property type="entry name" value="DUF2804"/>
    <property type="match status" value="1"/>
</dbReference>
<dbReference type="InterPro" id="IPR021243">
    <property type="entry name" value="DUF2804"/>
</dbReference>